<organism evidence="13 14">
    <name type="scientific">Oldenlandia corymbosa var. corymbosa</name>
    <dbReference type="NCBI Taxonomy" id="529605"/>
    <lineage>
        <taxon>Eukaryota</taxon>
        <taxon>Viridiplantae</taxon>
        <taxon>Streptophyta</taxon>
        <taxon>Embryophyta</taxon>
        <taxon>Tracheophyta</taxon>
        <taxon>Spermatophyta</taxon>
        <taxon>Magnoliopsida</taxon>
        <taxon>eudicotyledons</taxon>
        <taxon>Gunneridae</taxon>
        <taxon>Pentapetalae</taxon>
        <taxon>asterids</taxon>
        <taxon>lamiids</taxon>
        <taxon>Gentianales</taxon>
        <taxon>Rubiaceae</taxon>
        <taxon>Rubioideae</taxon>
        <taxon>Spermacoceae</taxon>
        <taxon>Hedyotis-Oldenlandia complex</taxon>
        <taxon>Oldenlandia</taxon>
    </lineage>
</organism>
<dbReference type="GO" id="GO:0015031">
    <property type="term" value="P:protein transport"/>
    <property type="evidence" value="ECO:0007669"/>
    <property type="project" value="UniProtKB-KW"/>
</dbReference>
<feature type="repeat" description="ARM" evidence="10">
    <location>
        <begin position="530"/>
        <end position="558"/>
    </location>
</feature>
<comment type="similarity">
    <text evidence="1">Belongs to the importin alpha family.</text>
</comment>
<evidence type="ECO:0000256" key="2">
    <source>
        <dbReference type="ARBA" id="ARBA00022448"/>
    </source>
</evidence>
<proteinExistence type="inferred from homology"/>
<keyword evidence="2" id="KW-0813">Transport</keyword>
<dbReference type="SUPFAM" id="SSF56112">
    <property type="entry name" value="Protein kinase-like (PK-like)"/>
    <property type="match status" value="1"/>
</dbReference>
<keyword evidence="3" id="KW-0723">Serine/threonine-protein kinase</keyword>
<dbReference type="SUPFAM" id="SSF48371">
    <property type="entry name" value="ARM repeat"/>
    <property type="match status" value="1"/>
</dbReference>
<dbReference type="SMART" id="SM00185">
    <property type="entry name" value="ARM"/>
    <property type="match status" value="6"/>
</dbReference>
<gene>
    <name evidence="13" type="ORF">OLC1_LOCUS12932</name>
</gene>
<sequence length="758" mass="84219">MDGYEIVKIVGEGIYGKVYEAQKRATGETVAIRETRFHENEDGVRQLYILQSICRGRYVVRLLDVKRGEIKESRTFLFLVFEYMPKHLSTFMGGFKRNIIPPGKIKTLMYLLCKGVAFCHGHGVLHRNLKPSNLLMDDQGEKLKIADIGLATDTVRIKDRLLDLKTLWYTAPEVLLGYPRDTTAMDMWSVACIFAELVRKEVLFKGKTKHSQLNEIFRILGTPNEDVWPGVSSLPDWQEFPRFKLQSLKSAVPNLGQDGLHLLTAMLKYVPSERISADDALKHWNQVGNNGGRRGGTANAGGSITKSSSPCSAYPRSCFPEGVFPPLSVLVGRTLLWFDKCVVRLAKLSNFPKKFNNNKPRNGTPLVDVLSRDDVPELQFEAALALAIIASGTSENTKLVIDEGAVPAFVKLLGSPRNDVHQMAVWTLGNIAGDSPSCRDSVLKEKALIQLLKHMNERQTLPMLRDTAFTLLNFCRGKPGPPFEQMCHALPALQLLLYFNDKDVLTYACWALSYLSDGTTKEIQAVIGAGVCPRLVELLSHQSPSVLIPALRTLRNIARGDDCQRQCIIEHRLLPSLKSLLLHGCNITIKQEACLTVSAITAGNKKQNEALVDAKLIEPLMSLLKDGESDIKEEAEQAVLNIISGGTRNGNKDFCLKGLLMSLRDLLGSSDSRIVPFCLDGLKTLCTPARETGARGYNYFAMLIFRSKGYNQIKELTSHPDLGISEKASNLYEMLSSEEKKLQKLIDDGVPIEGDLFV</sequence>
<reference evidence="13" key="1">
    <citation type="submission" date="2023-03" db="EMBL/GenBank/DDBJ databases">
        <authorList>
            <person name="Julca I."/>
        </authorList>
    </citation>
    <scope>NUCLEOTIDE SEQUENCE</scope>
</reference>
<dbReference type="Gene3D" id="1.10.510.10">
    <property type="entry name" value="Transferase(Phosphotransferase) domain 1"/>
    <property type="match status" value="1"/>
</dbReference>
<dbReference type="InterPro" id="IPR016024">
    <property type="entry name" value="ARM-type_fold"/>
</dbReference>
<dbReference type="PROSITE" id="PS50011">
    <property type="entry name" value="PROTEIN_KINASE_DOM"/>
    <property type="match status" value="1"/>
</dbReference>
<evidence type="ECO:0000259" key="12">
    <source>
        <dbReference type="PROSITE" id="PS50011"/>
    </source>
</evidence>
<evidence type="ECO:0000313" key="14">
    <source>
        <dbReference type="Proteomes" id="UP001161247"/>
    </source>
</evidence>
<dbReference type="EMBL" id="OX459121">
    <property type="protein sequence ID" value="CAI9103878.1"/>
    <property type="molecule type" value="Genomic_DNA"/>
</dbReference>
<evidence type="ECO:0000256" key="1">
    <source>
        <dbReference type="ARBA" id="ARBA00010394"/>
    </source>
</evidence>
<evidence type="ECO:0000256" key="6">
    <source>
        <dbReference type="ARBA" id="ARBA00022741"/>
    </source>
</evidence>
<feature type="domain" description="Protein kinase" evidence="12">
    <location>
        <begin position="4"/>
        <end position="286"/>
    </location>
</feature>
<dbReference type="AlphaFoldDB" id="A0AAV1D8F2"/>
<feature type="repeat" description="ARM" evidence="10">
    <location>
        <begin position="404"/>
        <end position="432"/>
    </location>
</feature>
<evidence type="ECO:0000256" key="8">
    <source>
        <dbReference type="ARBA" id="ARBA00022840"/>
    </source>
</evidence>
<keyword evidence="9" id="KW-0653">Protein transport</keyword>
<keyword evidence="8" id="KW-0067">ATP-binding</keyword>
<dbReference type="Pfam" id="PF00069">
    <property type="entry name" value="Pkinase"/>
    <property type="match status" value="1"/>
</dbReference>
<feature type="region of interest" description="Disordered" evidence="11">
    <location>
        <begin position="288"/>
        <end position="308"/>
    </location>
</feature>
<dbReference type="InterPro" id="IPR000225">
    <property type="entry name" value="Armadillo"/>
</dbReference>
<keyword evidence="14" id="KW-1185">Reference proteome</keyword>
<evidence type="ECO:0000256" key="11">
    <source>
        <dbReference type="SAM" id="MobiDB-lite"/>
    </source>
</evidence>
<dbReference type="GO" id="GO:0004674">
    <property type="term" value="F:protein serine/threonine kinase activity"/>
    <property type="evidence" value="ECO:0007669"/>
    <property type="project" value="UniProtKB-KW"/>
</dbReference>
<dbReference type="InterPro" id="IPR011009">
    <property type="entry name" value="Kinase-like_dom_sf"/>
</dbReference>
<keyword evidence="4" id="KW-0808">Transferase</keyword>
<evidence type="ECO:0000256" key="9">
    <source>
        <dbReference type="ARBA" id="ARBA00022927"/>
    </source>
</evidence>
<dbReference type="InterPro" id="IPR000719">
    <property type="entry name" value="Prot_kinase_dom"/>
</dbReference>
<dbReference type="FunFam" id="1.10.510.10:FF:000624">
    <property type="entry name" value="Mitogen-activated protein kinase"/>
    <property type="match status" value="1"/>
</dbReference>
<dbReference type="Gene3D" id="3.30.200.20">
    <property type="entry name" value="Phosphorylase Kinase, domain 1"/>
    <property type="match status" value="1"/>
</dbReference>
<dbReference type="PROSITE" id="PS50176">
    <property type="entry name" value="ARM_REPEAT"/>
    <property type="match status" value="2"/>
</dbReference>
<keyword evidence="5" id="KW-0677">Repeat</keyword>
<protein>
    <submittedName>
        <fullName evidence="13">OLC1v1002460C1</fullName>
    </submittedName>
</protein>
<evidence type="ECO:0000256" key="5">
    <source>
        <dbReference type="ARBA" id="ARBA00022737"/>
    </source>
</evidence>
<dbReference type="Pfam" id="PF00514">
    <property type="entry name" value="Arm"/>
    <property type="match status" value="2"/>
</dbReference>
<name>A0AAV1D8F2_OLDCO</name>
<accession>A0AAV1D8F2</accession>
<evidence type="ECO:0000313" key="13">
    <source>
        <dbReference type="EMBL" id="CAI9103878.1"/>
    </source>
</evidence>
<feature type="compositionally biased region" description="Gly residues" evidence="11">
    <location>
        <begin position="289"/>
        <end position="299"/>
    </location>
</feature>
<evidence type="ECO:0000256" key="4">
    <source>
        <dbReference type="ARBA" id="ARBA00022679"/>
    </source>
</evidence>
<evidence type="ECO:0000256" key="10">
    <source>
        <dbReference type="PROSITE-ProRule" id="PRU00259"/>
    </source>
</evidence>
<evidence type="ECO:0000256" key="3">
    <source>
        <dbReference type="ARBA" id="ARBA00022527"/>
    </source>
</evidence>
<dbReference type="PANTHER" id="PTHR23316">
    <property type="entry name" value="IMPORTIN ALPHA"/>
    <property type="match status" value="1"/>
</dbReference>
<keyword evidence="6" id="KW-0547">Nucleotide-binding</keyword>
<dbReference type="Proteomes" id="UP001161247">
    <property type="component" value="Chromosome 4"/>
</dbReference>
<keyword evidence="7" id="KW-0418">Kinase</keyword>
<evidence type="ECO:0000256" key="7">
    <source>
        <dbReference type="ARBA" id="ARBA00022777"/>
    </source>
</evidence>
<dbReference type="Gene3D" id="1.25.10.10">
    <property type="entry name" value="Leucine-rich Repeat Variant"/>
    <property type="match status" value="1"/>
</dbReference>
<dbReference type="GO" id="GO:0005524">
    <property type="term" value="F:ATP binding"/>
    <property type="evidence" value="ECO:0007669"/>
    <property type="project" value="UniProtKB-KW"/>
</dbReference>
<dbReference type="InterPro" id="IPR011989">
    <property type="entry name" value="ARM-like"/>
</dbReference>